<feature type="region of interest" description="Disordered" evidence="6">
    <location>
        <begin position="385"/>
        <end position="445"/>
    </location>
</feature>
<dbReference type="Pfam" id="PF07899">
    <property type="entry name" value="Frigida"/>
    <property type="match status" value="1"/>
</dbReference>
<reference evidence="7 8" key="1">
    <citation type="journal article" date="2024" name="Plant J.">
        <title>Genome sequences and population genomics reveal climatic adaptation and genomic divergence between two closely related sweetgum species.</title>
        <authorList>
            <person name="Xu W.Q."/>
            <person name="Ren C.Q."/>
            <person name="Zhang X.Y."/>
            <person name="Comes H.P."/>
            <person name="Liu X.H."/>
            <person name="Li Y.G."/>
            <person name="Kettle C.J."/>
            <person name="Jalonen R."/>
            <person name="Gaisberger H."/>
            <person name="Ma Y.Z."/>
            <person name="Qiu Y.X."/>
        </authorList>
    </citation>
    <scope>NUCLEOTIDE SEQUENCE [LARGE SCALE GENOMIC DNA]</scope>
    <source>
        <strain evidence="7">Hangzhou</strain>
    </source>
</reference>
<accession>A0AAP0R7J1</accession>
<dbReference type="InterPro" id="IPR012474">
    <property type="entry name" value="Frigida"/>
</dbReference>
<dbReference type="AlphaFoldDB" id="A0AAP0R7J1"/>
<feature type="compositionally biased region" description="Polar residues" evidence="6">
    <location>
        <begin position="428"/>
        <end position="443"/>
    </location>
</feature>
<evidence type="ECO:0000256" key="2">
    <source>
        <dbReference type="ARBA" id="ARBA00022473"/>
    </source>
</evidence>
<evidence type="ECO:0000256" key="6">
    <source>
        <dbReference type="SAM" id="MobiDB-lite"/>
    </source>
</evidence>
<evidence type="ECO:0000256" key="5">
    <source>
        <dbReference type="RuleBase" id="RU364012"/>
    </source>
</evidence>
<dbReference type="GO" id="GO:0030154">
    <property type="term" value="P:cell differentiation"/>
    <property type="evidence" value="ECO:0007669"/>
    <property type="project" value="UniProtKB-KW"/>
</dbReference>
<evidence type="ECO:0000313" key="8">
    <source>
        <dbReference type="Proteomes" id="UP001415857"/>
    </source>
</evidence>
<dbReference type="PANTHER" id="PTHR31791">
    <property type="entry name" value="FRIGIDA-LIKE PROTEIN 3-RELATED"/>
    <property type="match status" value="1"/>
</dbReference>
<name>A0AAP0R7J1_LIQFO</name>
<evidence type="ECO:0000256" key="4">
    <source>
        <dbReference type="ARBA" id="ARBA00023089"/>
    </source>
</evidence>
<keyword evidence="4 5" id="KW-0287">Flowering</keyword>
<gene>
    <name evidence="7" type="ORF">L1049_017879</name>
</gene>
<dbReference type="Proteomes" id="UP001415857">
    <property type="component" value="Unassembled WGS sequence"/>
</dbReference>
<protein>
    <recommendedName>
        <fullName evidence="5">FRIGIDA-like protein</fullName>
    </recommendedName>
</protein>
<evidence type="ECO:0000256" key="3">
    <source>
        <dbReference type="ARBA" id="ARBA00022782"/>
    </source>
</evidence>
<keyword evidence="8" id="KW-1185">Reference proteome</keyword>
<evidence type="ECO:0000256" key="1">
    <source>
        <dbReference type="ARBA" id="ARBA00008956"/>
    </source>
</evidence>
<dbReference type="GO" id="GO:0009908">
    <property type="term" value="P:flower development"/>
    <property type="evidence" value="ECO:0007669"/>
    <property type="project" value="UniProtKB-KW"/>
</dbReference>
<keyword evidence="2 5" id="KW-0217">Developmental protein</keyword>
<keyword evidence="3 5" id="KW-0221">Differentiation</keyword>
<organism evidence="7 8">
    <name type="scientific">Liquidambar formosana</name>
    <name type="common">Formosan gum</name>
    <dbReference type="NCBI Taxonomy" id="63359"/>
    <lineage>
        <taxon>Eukaryota</taxon>
        <taxon>Viridiplantae</taxon>
        <taxon>Streptophyta</taxon>
        <taxon>Embryophyta</taxon>
        <taxon>Tracheophyta</taxon>
        <taxon>Spermatophyta</taxon>
        <taxon>Magnoliopsida</taxon>
        <taxon>eudicotyledons</taxon>
        <taxon>Gunneridae</taxon>
        <taxon>Pentapetalae</taxon>
        <taxon>Saxifragales</taxon>
        <taxon>Altingiaceae</taxon>
        <taxon>Liquidambar</taxon>
    </lineage>
</organism>
<evidence type="ECO:0000313" key="7">
    <source>
        <dbReference type="EMBL" id="KAK9273072.1"/>
    </source>
</evidence>
<comment type="similarity">
    <text evidence="1 5">Belongs to the Frigida family.</text>
</comment>
<dbReference type="EMBL" id="JBBPBK010000012">
    <property type="protein sequence ID" value="KAK9273072.1"/>
    <property type="molecule type" value="Genomic_DNA"/>
</dbReference>
<sequence length="531" mass="57814">MATELINPGRVQTFFNTLETHKTLLTTCTDLYKTISDQFSSLHNSLTEKSQALDSKIQAFNTQTEKTLESLSHRENSIPELESTAAARIEEQKELAVSEIENSAPVNGEFVEAVRLFCRRMDSSGLVRYLVVKRKESMAMRSEIVAAMVEEAVDAMRLVLDGIEEFVGMKAAKVGVADRRWACGVLVQGLFEFGGELVVKGVKGVAASMVERAAGVAERWKGVVDAEEGGGGMGGAEAAMFLQMVAVFGLKEKFEEDFLRKLVMEFATRRDMAKIAVALGFGEKMGDIIDELVKSGKEIEAVYFAYESRLTERFPPVTLLKSYLRNSRRNATNMLKNGNYSATATDEANTLELNSIKAIIKCVEDHKLESQFTIDSLRKRVPLLEKAKADRKKSAASTSRPSNKRGHGGGGRGSGPPPFRPPKAARFSNASPSFGHRNPQSHQAPAARYSAPFNYPNQSMYEGPTTASYGPGYGGTHTQSPVALPQQYSFASQEVGANVGRASGSYGGQPNYGAYDYSAAAPPAYAPSYPQ</sequence>
<comment type="caution">
    <text evidence="7">The sequence shown here is derived from an EMBL/GenBank/DDBJ whole genome shotgun (WGS) entry which is preliminary data.</text>
</comment>
<dbReference type="PANTHER" id="PTHR31791:SF10">
    <property type="entry name" value="FRIGIDA-LIKE PROTEIN"/>
    <property type="match status" value="1"/>
</dbReference>
<proteinExistence type="inferred from homology"/>